<dbReference type="InterPro" id="IPR012373">
    <property type="entry name" value="Ferrdict_sens_TM"/>
</dbReference>
<dbReference type="Gene3D" id="2.60.120.200">
    <property type="match status" value="1"/>
</dbReference>
<gene>
    <name evidence="2" type="ORF">ACFSW8_09875</name>
</gene>
<feature type="transmembrane region" description="Helical" evidence="1">
    <location>
        <begin position="78"/>
        <end position="97"/>
    </location>
</feature>
<name>A0ABW4ZBW8_9BACT</name>
<evidence type="ECO:0000256" key="1">
    <source>
        <dbReference type="SAM" id="Phobius"/>
    </source>
</evidence>
<keyword evidence="3" id="KW-1185">Reference proteome</keyword>
<sequence>MSQLEEQIQELFEGVASEDTERLVAEQLRSSAEARSLYSKHARLHAALDHRALGLESLTNPEPVIPFEELQRGQRKRIGWWIAAASAAAITLMAIVLQQTLMPNPHGPLQLQSSRGAVYHLSATVENSGIAEGSEIILSEGVLKLTFSSGVTSIVEAPAQFTYKDHKTLYLLHGRAWCHVPDTATGFTLESPDMDVVDLGTEFAVYSTPNKADECYVFDGEVQVKARYGERQQQILTAGNGLEASGLGRLKAIDMDHRKFLTALPDGPLHLHWNLDAPEGNVYYAQSNFSNLEPPALRFMPDGRQSNGLVQGKFGNALRFAQSGDFAFSAWPGIGGKEKRTIAFWTKMPTGEQMQSEMSLLGWGRRRHSENAQSCFLIYAKAEASEQFTFCLTLGEGRVLSDIPVQADTWAHVAIVYHPEHESAFQVYINGEASNVTYAGFNGLNTLIDHPLSSPLKIGDSLTQDIRSNKDIPIGTTLDELHIIHDALSQEQVRTLMLESH</sequence>
<dbReference type="InterPro" id="IPR013320">
    <property type="entry name" value="ConA-like_dom_sf"/>
</dbReference>
<evidence type="ECO:0000313" key="3">
    <source>
        <dbReference type="Proteomes" id="UP001597389"/>
    </source>
</evidence>
<organism evidence="2 3">
    <name type="scientific">Rubritalea tangerina</name>
    <dbReference type="NCBI Taxonomy" id="430798"/>
    <lineage>
        <taxon>Bacteria</taxon>
        <taxon>Pseudomonadati</taxon>
        <taxon>Verrucomicrobiota</taxon>
        <taxon>Verrucomicrobiia</taxon>
        <taxon>Verrucomicrobiales</taxon>
        <taxon>Rubritaleaceae</taxon>
        <taxon>Rubritalea</taxon>
    </lineage>
</organism>
<keyword evidence="1" id="KW-1133">Transmembrane helix</keyword>
<dbReference type="PANTHER" id="PTHR30273">
    <property type="entry name" value="PERIPLASMIC SIGNAL SENSOR AND SIGMA FACTOR ACTIVATOR FECR-RELATED"/>
    <property type="match status" value="1"/>
</dbReference>
<dbReference type="PANTHER" id="PTHR30273:SF2">
    <property type="entry name" value="PROTEIN FECR"/>
    <property type="match status" value="1"/>
</dbReference>
<dbReference type="RefSeq" id="WP_377178117.1">
    <property type="nucleotide sequence ID" value="NZ_JBHUJB010000040.1"/>
</dbReference>
<dbReference type="Pfam" id="PF13385">
    <property type="entry name" value="Laminin_G_3"/>
    <property type="match status" value="1"/>
</dbReference>
<dbReference type="Gene3D" id="2.60.120.1440">
    <property type="match status" value="1"/>
</dbReference>
<dbReference type="Proteomes" id="UP001597389">
    <property type="component" value="Unassembled WGS sequence"/>
</dbReference>
<keyword evidence="1" id="KW-0812">Transmembrane</keyword>
<keyword evidence="1" id="KW-0472">Membrane</keyword>
<proteinExistence type="predicted"/>
<evidence type="ECO:0000313" key="2">
    <source>
        <dbReference type="EMBL" id="MFD2159205.1"/>
    </source>
</evidence>
<dbReference type="EMBL" id="JBHUJB010000040">
    <property type="protein sequence ID" value="MFD2159205.1"/>
    <property type="molecule type" value="Genomic_DNA"/>
</dbReference>
<accession>A0ABW4ZBW8</accession>
<reference evidence="3" key="1">
    <citation type="journal article" date="2019" name="Int. J. Syst. Evol. Microbiol.">
        <title>The Global Catalogue of Microorganisms (GCM) 10K type strain sequencing project: providing services to taxonomists for standard genome sequencing and annotation.</title>
        <authorList>
            <consortium name="The Broad Institute Genomics Platform"/>
            <consortium name="The Broad Institute Genome Sequencing Center for Infectious Disease"/>
            <person name="Wu L."/>
            <person name="Ma J."/>
        </authorList>
    </citation>
    <scope>NUCLEOTIDE SEQUENCE [LARGE SCALE GENOMIC DNA]</scope>
    <source>
        <strain evidence="3">CCUG 57942</strain>
    </source>
</reference>
<protein>
    <submittedName>
        <fullName evidence="2">LamG-like jellyroll fold domain-containing protein</fullName>
    </submittedName>
</protein>
<dbReference type="SUPFAM" id="SSF49899">
    <property type="entry name" value="Concanavalin A-like lectins/glucanases"/>
    <property type="match status" value="1"/>
</dbReference>
<comment type="caution">
    <text evidence="2">The sequence shown here is derived from an EMBL/GenBank/DDBJ whole genome shotgun (WGS) entry which is preliminary data.</text>
</comment>